<organism evidence="3 4">
    <name type="scientific">Austropuccinia psidii MF-1</name>
    <dbReference type="NCBI Taxonomy" id="1389203"/>
    <lineage>
        <taxon>Eukaryota</taxon>
        <taxon>Fungi</taxon>
        <taxon>Dikarya</taxon>
        <taxon>Basidiomycota</taxon>
        <taxon>Pucciniomycotina</taxon>
        <taxon>Pucciniomycetes</taxon>
        <taxon>Pucciniales</taxon>
        <taxon>Sphaerophragmiaceae</taxon>
        <taxon>Austropuccinia</taxon>
    </lineage>
</organism>
<feature type="compositionally biased region" description="Polar residues" evidence="2">
    <location>
        <begin position="348"/>
        <end position="357"/>
    </location>
</feature>
<gene>
    <name evidence="3" type="ORF">O181_036213</name>
</gene>
<evidence type="ECO:0000313" key="3">
    <source>
        <dbReference type="EMBL" id="MBW0496498.1"/>
    </source>
</evidence>
<dbReference type="OrthoDB" id="2506968at2759"/>
<keyword evidence="1" id="KW-0175">Coiled coil</keyword>
<name>A0A9Q3D918_9BASI</name>
<evidence type="ECO:0000256" key="1">
    <source>
        <dbReference type="SAM" id="Coils"/>
    </source>
</evidence>
<evidence type="ECO:0000256" key="2">
    <source>
        <dbReference type="SAM" id="MobiDB-lite"/>
    </source>
</evidence>
<sequence length="435" mass="48186">MVNKEDQNANNQPNLIYSKRLLTSSSLPIKSSSDSSPSLPLPNSLDNLERTLIPSNNKSLMTTIKNPSSSNLNPKLPPHRHHLPPSNQNQIDSLSHHHSHSTVTHFDLDSLIEQNNLTDDSCLVAIDGKAYDLTIWLQDQLSSSSSIQSQLIEPTSPPPSPLTSQSLSSSSYHHSHFSNQAPSTSVSRSSQSSSNSVKELSSPPSSNQLNTLLRRCKTDPVKAGNLLRSIFEQNPSAFGQESNRIEDWIQEYRIGDYNNEPIIQSTPNHLHPSNHPTKSKTNHPKFQLPAYPYTPFTNLNRPAELPFGFGCYINPNLAQPTFTNSSEKNIEQEGFNSSFNQSTQSSTCSRQPNTSIQSTSLGNPSSSEPSSHLARAMSIVSKLKQQVHDAERGVGMANLSLREATAQLEEAERVRDHLIFQASEGFRPIWHGWNN</sequence>
<dbReference type="AlphaFoldDB" id="A0A9Q3D918"/>
<reference evidence="3" key="1">
    <citation type="submission" date="2021-03" db="EMBL/GenBank/DDBJ databases">
        <title>Draft genome sequence of rust myrtle Austropuccinia psidii MF-1, a brazilian biotype.</title>
        <authorList>
            <person name="Quecine M.C."/>
            <person name="Pachon D.M.R."/>
            <person name="Bonatelli M.L."/>
            <person name="Correr F.H."/>
            <person name="Franceschini L.M."/>
            <person name="Leite T.F."/>
            <person name="Margarido G.R.A."/>
            <person name="Almeida C.A."/>
            <person name="Ferrarezi J.A."/>
            <person name="Labate C.A."/>
        </authorList>
    </citation>
    <scope>NUCLEOTIDE SEQUENCE</scope>
    <source>
        <strain evidence="3">MF-1</strain>
    </source>
</reference>
<feature type="compositionally biased region" description="Low complexity" evidence="2">
    <location>
        <begin position="337"/>
        <end position="347"/>
    </location>
</feature>
<proteinExistence type="predicted"/>
<feature type="compositionally biased region" description="Low complexity" evidence="2">
    <location>
        <begin position="162"/>
        <end position="171"/>
    </location>
</feature>
<feature type="compositionally biased region" description="Low complexity" evidence="2">
    <location>
        <begin position="182"/>
        <end position="206"/>
    </location>
</feature>
<feature type="region of interest" description="Disordered" evidence="2">
    <location>
        <begin position="59"/>
        <end position="98"/>
    </location>
</feature>
<dbReference type="EMBL" id="AVOT02013653">
    <property type="protein sequence ID" value="MBW0496498.1"/>
    <property type="molecule type" value="Genomic_DNA"/>
</dbReference>
<evidence type="ECO:0000313" key="4">
    <source>
        <dbReference type="Proteomes" id="UP000765509"/>
    </source>
</evidence>
<protein>
    <submittedName>
        <fullName evidence="3">Uncharacterized protein</fullName>
    </submittedName>
</protein>
<accession>A0A9Q3D918</accession>
<feature type="region of interest" description="Disordered" evidence="2">
    <location>
        <begin position="148"/>
        <end position="211"/>
    </location>
</feature>
<dbReference type="Proteomes" id="UP000765509">
    <property type="component" value="Unassembled WGS sequence"/>
</dbReference>
<feature type="compositionally biased region" description="Low complexity" evidence="2">
    <location>
        <begin position="65"/>
        <end position="74"/>
    </location>
</feature>
<comment type="caution">
    <text evidence="3">The sequence shown here is derived from an EMBL/GenBank/DDBJ whole genome shotgun (WGS) entry which is preliminary data.</text>
</comment>
<keyword evidence="4" id="KW-1185">Reference proteome</keyword>
<feature type="coiled-coil region" evidence="1">
    <location>
        <begin position="394"/>
        <end position="421"/>
    </location>
</feature>
<feature type="region of interest" description="Disordered" evidence="2">
    <location>
        <begin position="337"/>
        <end position="373"/>
    </location>
</feature>
<feature type="compositionally biased region" description="Low complexity" evidence="2">
    <location>
        <begin position="358"/>
        <end position="371"/>
    </location>
</feature>